<dbReference type="GO" id="GO:0051213">
    <property type="term" value="F:dioxygenase activity"/>
    <property type="evidence" value="ECO:0007669"/>
    <property type="project" value="UniProtKB-KW"/>
</dbReference>
<comment type="function">
    <text evidence="1">Nitronate monooxygenase that uses molecular oxygen to catalyze the oxidative denitrification of alkyl nitronates. Acts on propionate 3-nitronate (P3N), the presumed physiological substrate. Probably functions in the detoxification of P3N, a metabolic poison produced by plants and fungi as a defense mechanism.</text>
</comment>
<organism evidence="6 7">
    <name type="scientific">Bacillus coahuilensis p1.1.43</name>
    <dbReference type="NCBI Taxonomy" id="1150625"/>
    <lineage>
        <taxon>Bacteria</taxon>
        <taxon>Bacillati</taxon>
        <taxon>Bacillota</taxon>
        <taxon>Bacilli</taxon>
        <taxon>Bacillales</taxon>
        <taxon>Bacillaceae</taxon>
        <taxon>Bacillus</taxon>
    </lineage>
</organism>
<name>A0A147KAV5_9BACI</name>
<evidence type="ECO:0000256" key="4">
    <source>
        <dbReference type="ARBA" id="ARBA00022643"/>
    </source>
</evidence>
<dbReference type="Pfam" id="PF03060">
    <property type="entry name" value="NMO"/>
    <property type="match status" value="1"/>
</dbReference>
<dbReference type="InterPro" id="IPR004136">
    <property type="entry name" value="NMO"/>
</dbReference>
<dbReference type="PATRIC" id="fig|1150625.3.peg.799"/>
<dbReference type="PANTHER" id="PTHR32332">
    <property type="entry name" value="2-NITROPROPANE DIOXYGENASE"/>
    <property type="match status" value="1"/>
</dbReference>
<sequence>MGNISSAELAATVSLAGGLGTVGVGTMDSSRVREMLEELKTLNVPYAVNIPINVTPCLEAVMELLLEYCVPVVSLSAGNPKPYMTKLKEKGIKIIVVVASIKQALKAEEAGADVIVAEGYEAAGINSTLESTTMTLIPQLVKHIRVPIVAAGGIGDGRGLAAALSLGASGVQMGTRFIATKEAPYHTNYKEKIIQANDTSTLVVGRSVGKIRRLLHTPYAEMLLEEEKCLLTSELFDEKTSETYHEIGAIHGELDKGFINGGQIAGLIDDIPSVDQLITTMIEEARSHLKRSLDLIL</sequence>
<keyword evidence="6" id="KW-0223">Dioxygenase</keyword>
<dbReference type="AlphaFoldDB" id="A0A147KAV5"/>
<keyword evidence="5" id="KW-0560">Oxidoreductase</keyword>
<evidence type="ECO:0000313" key="7">
    <source>
        <dbReference type="Proteomes" id="UP000074108"/>
    </source>
</evidence>
<evidence type="ECO:0000256" key="1">
    <source>
        <dbReference type="ARBA" id="ARBA00003535"/>
    </source>
</evidence>
<keyword evidence="3" id="KW-0285">Flavoprotein</keyword>
<dbReference type="Gene3D" id="3.20.20.70">
    <property type="entry name" value="Aldolase class I"/>
    <property type="match status" value="1"/>
</dbReference>
<evidence type="ECO:0000313" key="6">
    <source>
        <dbReference type="EMBL" id="KUP07894.1"/>
    </source>
</evidence>
<dbReference type="PANTHER" id="PTHR32332:SF20">
    <property type="entry name" value="2-NITROPROPANE DIOXYGENASE-LIKE PROTEIN"/>
    <property type="match status" value="1"/>
</dbReference>
<protein>
    <recommendedName>
        <fullName evidence="2">Probable nitronate monooxygenase</fullName>
    </recommendedName>
</protein>
<comment type="caution">
    <text evidence="6">The sequence shown here is derived from an EMBL/GenBank/DDBJ whole genome shotgun (WGS) entry which is preliminary data.</text>
</comment>
<dbReference type="GO" id="GO:0018580">
    <property type="term" value="F:nitronate monooxygenase activity"/>
    <property type="evidence" value="ECO:0007669"/>
    <property type="project" value="InterPro"/>
</dbReference>
<evidence type="ECO:0000256" key="2">
    <source>
        <dbReference type="ARBA" id="ARBA00013457"/>
    </source>
</evidence>
<reference evidence="6 7" key="1">
    <citation type="journal article" date="2016" name="Front. Microbiol.">
        <title>Microevolution Analysis of Bacillus coahuilensis Unveils Differences in Phosphorus Acquisition Strategies and Their Regulation.</title>
        <authorList>
            <person name="Gomez-Lunar Z."/>
            <person name="Hernandez-Gonzalez I."/>
            <person name="Rodriguez-Torres M.D."/>
            <person name="Souza V."/>
            <person name="Olmedo-Alvarez G."/>
        </authorList>
    </citation>
    <scope>NUCLEOTIDE SEQUENCE [LARGE SCALE GENOMIC DNA]</scope>
    <source>
        <strain evidence="7">p1.1.43</strain>
    </source>
</reference>
<evidence type="ECO:0000256" key="3">
    <source>
        <dbReference type="ARBA" id="ARBA00022630"/>
    </source>
</evidence>
<dbReference type="EMBL" id="LDYG01000019">
    <property type="protein sequence ID" value="KUP07894.1"/>
    <property type="molecule type" value="Genomic_DNA"/>
</dbReference>
<dbReference type="CDD" id="cd04730">
    <property type="entry name" value="NPD_like"/>
    <property type="match status" value="1"/>
</dbReference>
<evidence type="ECO:0000256" key="5">
    <source>
        <dbReference type="ARBA" id="ARBA00023002"/>
    </source>
</evidence>
<accession>A0A147KAV5</accession>
<dbReference type="InterPro" id="IPR013785">
    <property type="entry name" value="Aldolase_TIM"/>
</dbReference>
<dbReference type="SUPFAM" id="SSF51412">
    <property type="entry name" value="Inosine monophosphate dehydrogenase (IMPDH)"/>
    <property type="match status" value="1"/>
</dbReference>
<dbReference type="STRING" id="1150625.Q75_03820"/>
<keyword evidence="4" id="KW-0288">FMN</keyword>
<gene>
    <name evidence="6" type="ORF">Q75_03820</name>
</gene>
<proteinExistence type="predicted"/>
<keyword evidence="7" id="KW-1185">Reference proteome</keyword>
<dbReference type="Proteomes" id="UP000074108">
    <property type="component" value="Unassembled WGS sequence"/>
</dbReference>